<evidence type="ECO:0000256" key="3">
    <source>
        <dbReference type="ARBA" id="ARBA00022490"/>
    </source>
</evidence>
<dbReference type="EMBL" id="JAWXYG010000009">
    <property type="protein sequence ID" value="KAK4262425.1"/>
    <property type="molecule type" value="Genomic_DNA"/>
</dbReference>
<evidence type="ECO:0000256" key="1">
    <source>
        <dbReference type="ARBA" id="ARBA00004496"/>
    </source>
</evidence>
<protein>
    <submittedName>
        <fullName evidence="6">Uncharacterized protein</fullName>
    </submittedName>
</protein>
<accession>A0AAE1J2C3</accession>
<keyword evidence="2" id="KW-0813">Transport</keyword>
<dbReference type="Gene3D" id="1.25.10.10">
    <property type="entry name" value="Leucine-rich Repeat Variant"/>
    <property type="match status" value="1"/>
</dbReference>
<evidence type="ECO:0000313" key="6">
    <source>
        <dbReference type="EMBL" id="KAK4262425.1"/>
    </source>
</evidence>
<proteinExistence type="predicted"/>
<dbReference type="SUPFAM" id="SSF48371">
    <property type="entry name" value="ARM repeat"/>
    <property type="match status" value="1"/>
</dbReference>
<organism evidence="6 7">
    <name type="scientific">Acacia crassicarpa</name>
    <name type="common">northern wattle</name>
    <dbReference type="NCBI Taxonomy" id="499986"/>
    <lineage>
        <taxon>Eukaryota</taxon>
        <taxon>Viridiplantae</taxon>
        <taxon>Streptophyta</taxon>
        <taxon>Embryophyta</taxon>
        <taxon>Tracheophyta</taxon>
        <taxon>Spermatophyta</taxon>
        <taxon>Magnoliopsida</taxon>
        <taxon>eudicotyledons</taxon>
        <taxon>Gunneridae</taxon>
        <taxon>Pentapetalae</taxon>
        <taxon>rosids</taxon>
        <taxon>fabids</taxon>
        <taxon>Fabales</taxon>
        <taxon>Fabaceae</taxon>
        <taxon>Caesalpinioideae</taxon>
        <taxon>mimosoid clade</taxon>
        <taxon>Acacieae</taxon>
        <taxon>Acacia</taxon>
    </lineage>
</organism>
<gene>
    <name evidence="6" type="ORF">QN277_027985</name>
</gene>
<keyword evidence="7" id="KW-1185">Reference proteome</keyword>
<comment type="subcellular location">
    <subcellularLocation>
        <location evidence="1">Cytoplasm</location>
    </subcellularLocation>
</comment>
<dbReference type="PANTHER" id="PTHR10527">
    <property type="entry name" value="IMPORTIN BETA"/>
    <property type="match status" value="1"/>
</dbReference>
<dbReference type="InterPro" id="IPR016024">
    <property type="entry name" value="ARM-type_fold"/>
</dbReference>
<reference evidence="6" key="1">
    <citation type="submission" date="2023-10" db="EMBL/GenBank/DDBJ databases">
        <title>Chromosome-level genome of the transformable northern wattle, Acacia crassicarpa.</title>
        <authorList>
            <person name="Massaro I."/>
            <person name="Sinha N.R."/>
            <person name="Poethig S."/>
            <person name="Leichty A.R."/>
        </authorList>
    </citation>
    <scope>NUCLEOTIDE SEQUENCE</scope>
    <source>
        <strain evidence="6">Acra3RX</strain>
        <tissue evidence="6">Leaf</tissue>
    </source>
</reference>
<dbReference type="InterPro" id="IPR040122">
    <property type="entry name" value="Importin_beta"/>
</dbReference>
<keyword evidence="3" id="KW-0963">Cytoplasm</keyword>
<evidence type="ECO:0000256" key="5">
    <source>
        <dbReference type="ARBA" id="ARBA00022927"/>
    </source>
</evidence>
<dbReference type="AlphaFoldDB" id="A0AAE1J2C3"/>
<dbReference type="GO" id="GO:0006606">
    <property type="term" value="P:protein import into nucleus"/>
    <property type="evidence" value="ECO:0007669"/>
    <property type="project" value="InterPro"/>
</dbReference>
<name>A0AAE1J2C3_9FABA</name>
<evidence type="ECO:0000256" key="2">
    <source>
        <dbReference type="ARBA" id="ARBA00022448"/>
    </source>
</evidence>
<keyword evidence="5" id="KW-0653">Protein transport</keyword>
<keyword evidence="4" id="KW-0677">Repeat</keyword>
<dbReference type="GO" id="GO:0005737">
    <property type="term" value="C:cytoplasm"/>
    <property type="evidence" value="ECO:0007669"/>
    <property type="project" value="UniProtKB-SubCell"/>
</dbReference>
<comment type="caution">
    <text evidence="6">The sequence shown here is derived from an EMBL/GenBank/DDBJ whole genome shotgun (WGS) entry which is preliminary data.</text>
</comment>
<evidence type="ECO:0000256" key="4">
    <source>
        <dbReference type="ARBA" id="ARBA00022737"/>
    </source>
</evidence>
<dbReference type="InterPro" id="IPR011989">
    <property type="entry name" value="ARM-like"/>
</dbReference>
<dbReference type="Proteomes" id="UP001293593">
    <property type="component" value="Unassembled WGS sequence"/>
</dbReference>
<sequence length="299" mass="34085">MLKSLNACVQICGTKVLHAKLIKQIADQIKQILFQSSVFANMDKKVREEPWLWFRPESYKQELEEQIIQAASCLVTMITTLKSAFLPHIYELLPAIEALWGHECPDNVKAVAISIFNFLLSDYPQKLERYYDTYPMIVMDLCYSQSPQLQREAARGIGLCATHSKLMPNFDALVFLDGLNFVIDSGRQSEERAMAYDAVVSAFGKIIEYRRHMIHTPQMLPLRLKSLPLRNGFKEAKSANAQLGLPFERYDWDLLGRNDKSLSKAIKICKKILSIRDNLATDATIGLIKSWLSKVEAKP</sequence>
<evidence type="ECO:0000313" key="7">
    <source>
        <dbReference type="Proteomes" id="UP001293593"/>
    </source>
</evidence>